<dbReference type="RefSeq" id="XP_070850507.1">
    <property type="nucleotide sequence ID" value="XM_070994406.1"/>
</dbReference>
<evidence type="ECO:0000256" key="1">
    <source>
        <dbReference type="SAM" id="MobiDB-lite"/>
    </source>
</evidence>
<organism evidence="2 3">
    <name type="scientific">Drosophila suzukii</name>
    <name type="common">Spotted-wing drosophila fruit fly</name>
    <dbReference type="NCBI Taxonomy" id="28584"/>
    <lineage>
        <taxon>Eukaryota</taxon>
        <taxon>Metazoa</taxon>
        <taxon>Ecdysozoa</taxon>
        <taxon>Arthropoda</taxon>
        <taxon>Hexapoda</taxon>
        <taxon>Insecta</taxon>
        <taxon>Pterygota</taxon>
        <taxon>Neoptera</taxon>
        <taxon>Endopterygota</taxon>
        <taxon>Diptera</taxon>
        <taxon>Brachycera</taxon>
        <taxon>Muscomorpha</taxon>
        <taxon>Ephydroidea</taxon>
        <taxon>Drosophilidae</taxon>
        <taxon>Drosophila</taxon>
        <taxon>Sophophora</taxon>
    </lineage>
</organism>
<dbReference type="Proteomes" id="UP001652628">
    <property type="component" value="Chromosome 2L"/>
</dbReference>
<proteinExistence type="predicted"/>
<dbReference type="GeneID" id="139352313"/>
<protein>
    <submittedName>
        <fullName evidence="3">Uncharacterized protein isoform X1</fullName>
    </submittedName>
</protein>
<feature type="compositionally biased region" description="Acidic residues" evidence="1">
    <location>
        <begin position="54"/>
        <end position="63"/>
    </location>
</feature>
<reference evidence="3" key="1">
    <citation type="submission" date="2025-08" db="UniProtKB">
        <authorList>
            <consortium name="RefSeq"/>
        </authorList>
    </citation>
    <scope>IDENTIFICATION</scope>
</reference>
<gene>
    <name evidence="3" type="primary">LOC139352313</name>
</gene>
<name>A0ABM4TKK9_DROSZ</name>
<evidence type="ECO:0000313" key="3">
    <source>
        <dbReference type="RefSeq" id="XP_070850507.1"/>
    </source>
</evidence>
<keyword evidence="2" id="KW-1185">Reference proteome</keyword>
<accession>A0ABM4TKK9</accession>
<sequence length="140" mass="15471">MTSASTPSSENSSITIFNNNYIQNTKATIREGTAEIPLTKAMDTPFTRLSTPPEDLEVSEEVEGSGSGEGAYEPQIEAAASTTVTPTTTMTTSTLEEITTITENLWMTHQSNEKVIYMNFSKKSRNLKKRRHIFNLIVSC</sequence>
<evidence type="ECO:0000313" key="2">
    <source>
        <dbReference type="Proteomes" id="UP001652628"/>
    </source>
</evidence>
<feature type="region of interest" description="Disordered" evidence="1">
    <location>
        <begin position="35"/>
        <end position="90"/>
    </location>
</feature>